<dbReference type="InterPro" id="IPR013785">
    <property type="entry name" value="Aldolase_TIM"/>
</dbReference>
<evidence type="ECO:0000259" key="3">
    <source>
        <dbReference type="Pfam" id="PF14508"/>
    </source>
</evidence>
<keyword evidence="6" id="KW-1185">Reference proteome</keyword>
<accession>A0A918WI65</accession>
<feature type="domain" description="Glycosyl-hydrolase 97 N-terminal" evidence="3">
    <location>
        <begin position="28"/>
        <end position="267"/>
    </location>
</feature>
<dbReference type="PANTHER" id="PTHR35803:SF3">
    <property type="entry name" value="ALPHA-GLUCOSIDASE"/>
    <property type="match status" value="1"/>
</dbReference>
<evidence type="ECO:0000313" key="5">
    <source>
        <dbReference type="EMBL" id="GHC48569.1"/>
    </source>
</evidence>
<dbReference type="RefSeq" id="WP_189568560.1">
    <property type="nucleotide sequence ID" value="NZ_BMXI01000004.1"/>
</dbReference>
<dbReference type="EMBL" id="BMXI01000004">
    <property type="protein sequence ID" value="GHC48569.1"/>
    <property type="molecule type" value="Genomic_DNA"/>
</dbReference>
<feature type="compositionally biased region" description="Polar residues" evidence="1">
    <location>
        <begin position="586"/>
        <end position="598"/>
    </location>
</feature>
<feature type="domain" description="Glycosyl-hydrolase 97 C-terminal oligomerisation" evidence="4">
    <location>
        <begin position="516"/>
        <end position="612"/>
    </location>
</feature>
<dbReference type="Proteomes" id="UP000644507">
    <property type="component" value="Unassembled WGS sequence"/>
</dbReference>
<dbReference type="Gene3D" id="3.20.20.70">
    <property type="entry name" value="Aldolase class I"/>
    <property type="match status" value="1"/>
</dbReference>
<dbReference type="Pfam" id="PF10566">
    <property type="entry name" value="Glyco_hydro_97"/>
    <property type="match status" value="1"/>
</dbReference>
<sequence length="616" mass="69326">MIDLKPASLLFFSQLALVHAEASTEIELHSPNEEIKARVFVNDKGQPGYELWHGEAKVILPSRLGLTVEGSAVASDKLVISSTERKTNQSKWKPVLGEQAEIEDHYHQALVTFAPEEGEAPAFQLEVRCYDEGFAFRYHLSSEKPLTISGELSEFTFGGDYPLWSTREVEGDYLESRLSELTPNRIRPIVIEVEKGPFVALGEAALVDSARMRFQPSPDKAHTVIPDLAGKIKSKGDFTSPWRYVMMGADEGELIENKTLVPNLNEPCAIEDPSWVRPGKAIRAELATEQAKACVDIAVKMDFQYLLLDAGWYGPERSNSSDATTVTVDPARSHGEFDLHEIIRYATEHEIGVFVYVNRRALEKQLDTLLPLYKEWGISGIKFGFVNVGAQEWTVWLHEAIKKCAEYELMVDVHDHYLPTGWSRTYPNLLTQEGIGGNEQMPTAEHNVNLAYTRYLCGAGDYTVCYYSGRIQTTRTHQLAASIVYYSPLQLIFWYDRPGTIRISPELDVFKEVSTTWDETRFVQGEIGEYVAMARRKGDKWFVGVLNSQKEREISLNLDFLKEGQKYQARIFTDTDPSGKKPTEVSRATQEVSSQDKMSVSMAKNGGAAFIFSLAE</sequence>
<dbReference type="InterPro" id="IPR029483">
    <property type="entry name" value="GH97_C"/>
</dbReference>
<dbReference type="InterPro" id="IPR014718">
    <property type="entry name" value="GH-type_carb-bd"/>
</dbReference>
<dbReference type="InterPro" id="IPR017853">
    <property type="entry name" value="GH"/>
</dbReference>
<evidence type="ECO:0000313" key="6">
    <source>
        <dbReference type="Proteomes" id="UP000644507"/>
    </source>
</evidence>
<dbReference type="SUPFAM" id="SSF51445">
    <property type="entry name" value="(Trans)glycosidases"/>
    <property type="match status" value="1"/>
</dbReference>
<dbReference type="Pfam" id="PF14509">
    <property type="entry name" value="GH97_C"/>
    <property type="match status" value="1"/>
</dbReference>
<feature type="region of interest" description="Disordered" evidence="1">
    <location>
        <begin position="573"/>
        <end position="598"/>
    </location>
</feature>
<dbReference type="PANTHER" id="PTHR35803">
    <property type="entry name" value="GLUCAN 1,4-ALPHA-GLUCOSIDASE SUSB-RELATED"/>
    <property type="match status" value="1"/>
</dbReference>
<evidence type="ECO:0000259" key="2">
    <source>
        <dbReference type="Pfam" id="PF10566"/>
    </source>
</evidence>
<protein>
    <submittedName>
        <fullName evidence="5">Alpha-glucosidase</fullName>
    </submittedName>
</protein>
<gene>
    <name evidence="5" type="ORF">GCM10007100_13090</name>
</gene>
<evidence type="ECO:0000259" key="4">
    <source>
        <dbReference type="Pfam" id="PF14509"/>
    </source>
</evidence>
<dbReference type="InterPro" id="IPR052720">
    <property type="entry name" value="Glycosyl_hydrolase_97"/>
</dbReference>
<proteinExistence type="predicted"/>
<dbReference type="InterPro" id="IPR019563">
    <property type="entry name" value="GH97_catalytic"/>
</dbReference>
<evidence type="ECO:0000256" key="1">
    <source>
        <dbReference type="SAM" id="MobiDB-lite"/>
    </source>
</evidence>
<dbReference type="InterPro" id="IPR029486">
    <property type="entry name" value="GH97_N"/>
</dbReference>
<dbReference type="GO" id="GO:0030246">
    <property type="term" value="F:carbohydrate binding"/>
    <property type="evidence" value="ECO:0007669"/>
    <property type="project" value="InterPro"/>
</dbReference>
<dbReference type="AlphaFoldDB" id="A0A918WI65"/>
<dbReference type="Pfam" id="PF14508">
    <property type="entry name" value="GH97_N"/>
    <property type="match status" value="1"/>
</dbReference>
<reference evidence="5" key="2">
    <citation type="submission" date="2020-09" db="EMBL/GenBank/DDBJ databases">
        <authorList>
            <person name="Sun Q."/>
            <person name="Kim S."/>
        </authorList>
    </citation>
    <scope>NUCLEOTIDE SEQUENCE</scope>
    <source>
        <strain evidence="5">KCTC 12988</strain>
    </source>
</reference>
<dbReference type="Gene3D" id="2.70.98.10">
    <property type="match status" value="1"/>
</dbReference>
<reference evidence="5" key="1">
    <citation type="journal article" date="2014" name="Int. J. Syst. Evol. Microbiol.">
        <title>Complete genome sequence of Corynebacterium casei LMG S-19264T (=DSM 44701T), isolated from a smear-ripened cheese.</title>
        <authorList>
            <consortium name="US DOE Joint Genome Institute (JGI-PGF)"/>
            <person name="Walter F."/>
            <person name="Albersmeier A."/>
            <person name="Kalinowski J."/>
            <person name="Ruckert C."/>
        </authorList>
    </citation>
    <scope>NUCLEOTIDE SEQUENCE</scope>
    <source>
        <strain evidence="5">KCTC 12988</strain>
    </source>
</reference>
<feature type="domain" description="Glycosyl-hydrolase 97 catalytic" evidence="2">
    <location>
        <begin position="282"/>
        <end position="435"/>
    </location>
</feature>
<comment type="caution">
    <text evidence="5">The sequence shown here is derived from an EMBL/GenBank/DDBJ whole genome shotgun (WGS) entry which is preliminary data.</text>
</comment>
<name>A0A918WI65_9BACT</name>
<organism evidence="5 6">
    <name type="scientific">Roseibacillus persicicus</name>
    <dbReference type="NCBI Taxonomy" id="454148"/>
    <lineage>
        <taxon>Bacteria</taxon>
        <taxon>Pseudomonadati</taxon>
        <taxon>Verrucomicrobiota</taxon>
        <taxon>Verrucomicrobiia</taxon>
        <taxon>Verrucomicrobiales</taxon>
        <taxon>Verrucomicrobiaceae</taxon>
        <taxon>Roseibacillus</taxon>
    </lineage>
</organism>